<sequence>MRHLLLALPALVALAGPAGALDMRFSPNPGNLPGALQDDTLAINRADGRLYYRRSDGSLGGATLLDALASGRRAVERGQADDLTVTAPGAGMVGRGLADRAGDRRSVADASPAACGGTTDATAAVNAAAAASALGTQVLVVNCPLTLARPDLVAIPSSVHLAFEGRGRLTWNFGALTAVRLDSPGRAYASLPTASIAGNAALGAVSMRLYEPSVAAGGTGYAVGNTLALVGGTGTAPTLTVTAIGPGGAVTGVSIADGGSLTALPTGSIATTGGAGSGARVTATWSVASIAVASGGSYASAAVPAITLSGGSPAVPAVATAVGRQLYVSGAITAAPEQQIFGGYARLAGGPNAGRLRAAWFGAGTFNSDNSPAIQAGIDSAIALEFGPGFYQACAPLTAKPNLKLIGPASTGATDGGAAQFGAQIWGTCGGPYLLGGPRGTNYPGVSIQGLSLATGGSSSYVWTVDLYQLASSEWLNFKIQNNWAATSGGGLHLGNENPTTNFTQQYAAAWINSLHNGVIGAVGSGKALVNETTDSRFSALYVSGGSGAVEAGQNNSWSTFMVDNMSGVCLTVQPSAVVARSFVNLATGNFQNCGIAELAFRAAVGATGPTSHNATVAGMNFNNSSPSIADVILDNSQRIAFTGNTFSTNATAHFASTGAVDYITATGNDMPRGGAGIAGKNSIVVSSAGVSCGTSLACDVSSTKAVGAGDVARTLADRAKDAVYLNDSIPAEERAAIANGTSTYDVTPLIAKVMADGYAEAILTPGLYNICGHLAPRSNFHLRGVDRSTVTLKQCAGSNGAAMIEGPGGTVSGGTITSGWLDNFTVSDLTVDVNWVDTGLRFRDARGLRIARVDFKRCQYWCLVVGSNPALDTTAAITSEHIRIEDITADGSALTYEQILVYNARDVAVTRSSFKNGRSKSIGVGIWQNVYGFSCDHCTFNNLKTAAYYSESSRDIRFLNSTFIGNGGGLQGSQSSDHGNFGSLFAQNLIVDGSLFEGNDVAQTIGAINGAKISNTTYRANKNAFKFYGGSVVGPKTLASNVTLSAVDFVNNNIENNLFALHAPMIFTEMGGALNLTLRDVNFYDTRPGSETQQCAMAFFGGFNYANIQIFGGNLNTYNNCPTFNLQEGSTVSNVHIWGGMNRRTADTPAAVTVH</sequence>
<reference evidence="2 3" key="1">
    <citation type="journal article" date="2015" name="Genome Announc.">
        <title>Complete Genome Sequence of Methylobacterium aquaticum Strain 22A, Isolated from Racomitrium japonicum Moss.</title>
        <authorList>
            <person name="Tani A."/>
            <person name="Ogura Y."/>
            <person name="Hayashi T."/>
            <person name="Kimbara K."/>
        </authorList>
    </citation>
    <scope>NUCLEOTIDE SEQUENCE [LARGE SCALE GENOMIC DNA]</scope>
    <source>
        <strain evidence="2 3">MA-22A</strain>
        <plasmid evidence="3">Plasmid pMaq22A_4p DNA</plasmid>
    </source>
</reference>
<evidence type="ECO:0000313" key="2">
    <source>
        <dbReference type="EMBL" id="BAQ50405.1"/>
    </source>
</evidence>
<dbReference type="Proteomes" id="UP000061432">
    <property type="component" value="Plasmid pMaq22A_4p"/>
</dbReference>
<dbReference type="Gene3D" id="2.160.20.10">
    <property type="entry name" value="Single-stranded right-handed beta-helix, Pectin lyase-like"/>
    <property type="match status" value="1"/>
</dbReference>
<feature type="signal peptide" evidence="1">
    <location>
        <begin position="1"/>
        <end position="20"/>
    </location>
</feature>
<feature type="chain" id="PRO_5002200235" evidence="1">
    <location>
        <begin position="21"/>
        <end position="1156"/>
    </location>
</feature>
<dbReference type="PATRIC" id="fig|270351.10.peg.7597"/>
<gene>
    <name evidence="2" type="ORF">Maq22A_4p60275</name>
</gene>
<dbReference type="OrthoDB" id="8006226at2"/>
<reference evidence="3" key="2">
    <citation type="submission" date="2015-01" db="EMBL/GenBank/DDBJ databases">
        <title>Complete genome sequence of Methylobacterium aquaticum strain 22A.</title>
        <authorList>
            <person name="Tani A."/>
            <person name="Ogura Y."/>
            <person name="Hayashi T."/>
        </authorList>
    </citation>
    <scope>NUCLEOTIDE SEQUENCE [LARGE SCALE GENOMIC DNA]</scope>
    <source>
        <strain evidence="3">MA-22A</strain>
        <plasmid evidence="3">Plasmid pMaq22A_4p DNA</plasmid>
    </source>
</reference>
<dbReference type="InterPro" id="IPR011050">
    <property type="entry name" value="Pectin_lyase_fold/virulence"/>
</dbReference>
<accession>A0A0C6G2M0</accession>
<dbReference type="RefSeq" id="WP_060851443.1">
    <property type="nucleotide sequence ID" value="NZ_AP014708.1"/>
</dbReference>
<keyword evidence="1" id="KW-0732">Signal</keyword>
<dbReference type="SUPFAM" id="SSF51126">
    <property type="entry name" value="Pectin lyase-like"/>
    <property type="match status" value="1"/>
</dbReference>
<organism evidence="2 3">
    <name type="scientific">Methylobacterium aquaticum</name>
    <dbReference type="NCBI Taxonomy" id="270351"/>
    <lineage>
        <taxon>Bacteria</taxon>
        <taxon>Pseudomonadati</taxon>
        <taxon>Pseudomonadota</taxon>
        <taxon>Alphaproteobacteria</taxon>
        <taxon>Hyphomicrobiales</taxon>
        <taxon>Methylobacteriaceae</taxon>
        <taxon>Methylobacterium</taxon>
    </lineage>
</organism>
<dbReference type="AlphaFoldDB" id="A0A0C6G2M0"/>
<dbReference type="InterPro" id="IPR012334">
    <property type="entry name" value="Pectin_lyas_fold"/>
</dbReference>
<geneLocation type="plasmid" evidence="3">
    <name>pMaq22A_4p DNA</name>
</geneLocation>
<evidence type="ECO:0000313" key="3">
    <source>
        <dbReference type="Proteomes" id="UP000061432"/>
    </source>
</evidence>
<name>A0A0C6G2M0_9HYPH</name>
<evidence type="ECO:0000256" key="1">
    <source>
        <dbReference type="SAM" id="SignalP"/>
    </source>
</evidence>
<dbReference type="KEGG" id="maqu:Maq22A_4p60275"/>
<dbReference type="EMBL" id="AP014708">
    <property type="protein sequence ID" value="BAQ50405.1"/>
    <property type="molecule type" value="Genomic_DNA"/>
</dbReference>
<keyword evidence="2" id="KW-0614">Plasmid</keyword>
<proteinExistence type="predicted"/>
<protein>
    <submittedName>
        <fullName evidence="2">Uncharacterized protein</fullName>
    </submittedName>
</protein>